<dbReference type="FunFam" id="3.30.70.270:FF:000001">
    <property type="entry name" value="Diguanylate cyclase domain protein"/>
    <property type="match status" value="1"/>
</dbReference>
<dbReference type="InterPro" id="IPR043128">
    <property type="entry name" value="Rev_trsase/Diguanyl_cyclase"/>
</dbReference>
<dbReference type="InterPro" id="IPR050469">
    <property type="entry name" value="Diguanylate_Cyclase"/>
</dbReference>
<dbReference type="AlphaFoldDB" id="A0A7R6SZT0"/>
<dbReference type="Pfam" id="PF19583">
    <property type="entry name" value="ODP"/>
    <property type="match status" value="1"/>
</dbReference>
<dbReference type="SUPFAM" id="SSF55073">
    <property type="entry name" value="Nucleotide cyclase"/>
    <property type="match status" value="1"/>
</dbReference>
<dbReference type="InterPro" id="IPR000160">
    <property type="entry name" value="GGDEF_dom"/>
</dbReference>
<dbReference type="CDD" id="cd01949">
    <property type="entry name" value="GGDEF"/>
    <property type="match status" value="1"/>
</dbReference>
<accession>A0A7R6SZT0</accession>
<dbReference type="PANTHER" id="PTHR45138">
    <property type="entry name" value="REGULATORY COMPONENTS OF SENSORY TRANSDUCTION SYSTEM"/>
    <property type="match status" value="1"/>
</dbReference>
<sequence>MSLDYSKPIEIAEDIFWVGYKIPDDSFQCHVYLIRNGDESVLIDPGSMITFPVTINKITSLINLNDIKYIICHHQDPDITGCISTLEKLIPRKDKFIVTHWRTQTLLKHYQWETPFYLVEKNKWKLFLKNGRVLDFIFTPYAHFAGAFCTFDRKTKTLFSSDIFGGFTEEFSLFAEDESYFASLKAFHEHYIPSKEILLNALIEIEKKEPELIAPQHGSIIKKELIPYMINRLKELNCGLFLLSSYESNIEILLKTNQIINAVFSEVVNNSDFLTVLRKTFSTLKENNIPIRDIITYVYDKGEKGKEWYDIFSVIKGEISQKETSHHKAIIKNLVEGIQSPKCMRRIKLVTDTLDEYQNIFCIPLTSKRETLKASAYFIMEKELSDKDRKTVEEALDKLIHPISSSLANEVLIKELGEEKKELFNTAIHDSLTGLKNRVFLDSIASNEISKAIRYEYPISVIIFDIDHFKTVNDTYGHLAGDFVLQEISKIIKASFRTTDYVIRYGGEEIVAILPYAKEQDACKRAEHIRKMIEGKEFVIGNNIIKTTISAGVYERRDETDIYEIIGAADKRLYRAKESGRNKVICKD</sequence>
<dbReference type="InterPro" id="IPR001279">
    <property type="entry name" value="Metallo-B-lactamas"/>
</dbReference>
<evidence type="ECO:0000256" key="1">
    <source>
        <dbReference type="ARBA" id="ARBA00012528"/>
    </source>
</evidence>
<name>A0A7R6SZT0_9BACT</name>
<dbReference type="InterPro" id="IPR029787">
    <property type="entry name" value="Nucleotide_cyclase"/>
</dbReference>
<proteinExistence type="predicted"/>
<dbReference type="Gene3D" id="3.60.15.10">
    <property type="entry name" value="Ribonuclease Z/Hydroxyacylglutathione hydrolase-like"/>
    <property type="match status" value="1"/>
</dbReference>
<feature type="domain" description="GGDEF" evidence="3">
    <location>
        <begin position="457"/>
        <end position="588"/>
    </location>
</feature>
<gene>
    <name evidence="4" type="ORF">TTHT_1632</name>
</gene>
<dbReference type="SMART" id="SM00267">
    <property type="entry name" value="GGDEF"/>
    <property type="match status" value="1"/>
</dbReference>
<dbReference type="SMART" id="SM00849">
    <property type="entry name" value="Lactamase_B"/>
    <property type="match status" value="1"/>
</dbReference>
<dbReference type="Gene3D" id="3.30.70.270">
    <property type="match status" value="1"/>
</dbReference>
<dbReference type="InterPro" id="IPR045761">
    <property type="entry name" value="ODP_dom"/>
</dbReference>
<dbReference type="CDD" id="cd07709">
    <property type="entry name" value="flavodiiron_proteins_MBL-fold"/>
    <property type="match status" value="1"/>
</dbReference>
<dbReference type="Pfam" id="PF00990">
    <property type="entry name" value="GGDEF"/>
    <property type="match status" value="1"/>
</dbReference>
<dbReference type="EC" id="2.7.7.65" evidence="1"/>
<evidence type="ECO:0000259" key="3">
    <source>
        <dbReference type="PROSITE" id="PS50887"/>
    </source>
</evidence>
<protein>
    <recommendedName>
        <fullName evidence="1">diguanylate cyclase</fullName>
        <ecNumber evidence="1">2.7.7.65</ecNumber>
    </recommendedName>
</protein>
<reference evidence="4 5" key="1">
    <citation type="journal article" date="2012" name="Extremophiles">
        <title>Thermotomaculum hydrothermale gen. nov., sp. nov., a novel heterotrophic thermophile within the phylum Acidobacteria from a deep-sea hydrothermal vent chimney in the Southern Okinawa Trough.</title>
        <authorList>
            <person name="Izumi H."/>
            <person name="Nunoura T."/>
            <person name="Miyazaki M."/>
            <person name="Mino S."/>
            <person name="Toki T."/>
            <person name="Takai K."/>
            <person name="Sako Y."/>
            <person name="Sawabe T."/>
            <person name="Nakagawa S."/>
        </authorList>
    </citation>
    <scope>NUCLEOTIDE SEQUENCE [LARGE SCALE GENOMIC DNA]</scope>
    <source>
        <strain evidence="4 5">AC55</strain>
    </source>
</reference>
<comment type="catalytic activity">
    <reaction evidence="2">
        <text>2 GTP = 3',3'-c-di-GMP + 2 diphosphate</text>
        <dbReference type="Rhea" id="RHEA:24898"/>
        <dbReference type="ChEBI" id="CHEBI:33019"/>
        <dbReference type="ChEBI" id="CHEBI:37565"/>
        <dbReference type="ChEBI" id="CHEBI:58805"/>
        <dbReference type="EC" id="2.7.7.65"/>
    </reaction>
</comment>
<dbReference type="NCBIfam" id="TIGR00254">
    <property type="entry name" value="GGDEF"/>
    <property type="match status" value="1"/>
</dbReference>
<organism evidence="4 5">
    <name type="scientific">Thermotomaculum hydrothermale</name>
    <dbReference type="NCBI Taxonomy" id="981385"/>
    <lineage>
        <taxon>Bacteria</taxon>
        <taxon>Pseudomonadati</taxon>
        <taxon>Acidobacteriota</taxon>
        <taxon>Holophagae</taxon>
        <taxon>Thermotomaculales</taxon>
        <taxon>Thermotomaculaceae</taxon>
        <taxon>Thermotomaculum</taxon>
    </lineage>
</organism>
<dbReference type="GO" id="GO:0052621">
    <property type="term" value="F:diguanylate cyclase activity"/>
    <property type="evidence" value="ECO:0007669"/>
    <property type="project" value="UniProtKB-EC"/>
</dbReference>
<evidence type="ECO:0000313" key="4">
    <source>
        <dbReference type="EMBL" id="BBB33120.1"/>
    </source>
</evidence>
<evidence type="ECO:0000256" key="2">
    <source>
        <dbReference type="ARBA" id="ARBA00034247"/>
    </source>
</evidence>
<dbReference type="RefSeq" id="WP_201327418.1">
    <property type="nucleotide sequence ID" value="NZ_AP017470.1"/>
</dbReference>
<dbReference type="PANTHER" id="PTHR45138:SF9">
    <property type="entry name" value="DIGUANYLATE CYCLASE DGCM-RELATED"/>
    <property type="match status" value="1"/>
</dbReference>
<dbReference type="KEGG" id="thyd:TTHT_1632"/>
<dbReference type="EMBL" id="AP017470">
    <property type="protein sequence ID" value="BBB33120.1"/>
    <property type="molecule type" value="Genomic_DNA"/>
</dbReference>
<dbReference type="Proteomes" id="UP000595564">
    <property type="component" value="Chromosome"/>
</dbReference>
<dbReference type="InterPro" id="IPR036866">
    <property type="entry name" value="RibonucZ/Hydroxyglut_hydro"/>
</dbReference>
<dbReference type="PROSITE" id="PS50887">
    <property type="entry name" value="GGDEF"/>
    <property type="match status" value="1"/>
</dbReference>
<keyword evidence="5" id="KW-1185">Reference proteome</keyword>
<evidence type="ECO:0000313" key="5">
    <source>
        <dbReference type="Proteomes" id="UP000595564"/>
    </source>
</evidence>
<dbReference type="SUPFAM" id="SSF56281">
    <property type="entry name" value="Metallo-hydrolase/oxidoreductase"/>
    <property type="match status" value="1"/>
</dbReference>